<sequence>MGRAKIPFVCLDCGNEFLATKRRKTCPKCKSRNIRVKQELEEIVEEKEAIEEKEEEEKEEEFFRANGEKGGIEEFFKQKGEQEFFQVPSAFSDSIRLIIDTIYSPKELREFKPNEEAVQTYTRTVIHFLQERNVKISPETSLILSTAVIMFPAFLFYLGKASKWIQRYFKANWFKKKSLNHQNRESEQSEEKSSESVEESVNSSREVEKGMKNDFSFFKSPNVSNKIS</sequence>
<evidence type="ECO:0000313" key="4">
    <source>
        <dbReference type="EMBL" id="RLG70771.1"/>
    </source>
</evidence>
<protein>
    <submittedName>
        <fullName evidence="4">Uncharacterized protein</fullName>
    </submittedName>
</protein>
<dbReference type="EMBL" id="QMWP01000033">
    <property type="protein sequence ID" value="RLG70771.1"/>
    <property type="molecule type" value="Genomic_DNA"/>
</dbReference>
<keyword evidence="3" id="KW-0472">Membrane</keyword>
<gene>
    <name evidence="4" type="ORF">DRO04_01170</name>
</gene>
<feature type="compositionally biased region" description="Basic and acidic residues" evidence="2">
    <location>
        <begin position="182"/>
        <end position="195"/>
    </location>
</feature>
<evidence type="ECO:0000256" key="2">
    <source>
        <dbReference type="SAM" id="MobiDB-lite"/>
    </source>
</evidence>
<keyword evidence="3" id="KW-1133">Transmembrane helix</keyword>
<reference evidence="4 5" key="1">
    <citation type="submission" date="2018-06" db="EMBL/GenBank/DDBJ databases">
        <title>Extensive metabolic versatility and redundancy in microbially diverse, dynamic hydrothermal sediments.</title>
        <authorList>
            <person name="Dombrowski N."/>
            <person name="Teske A."/>
            <person name="Baker B.J."/>
        </authorList>
    </citation>
    <scope>NUCLEOTIDE SEQUENCE [LARGE SCALE GENOMIC DNA]</scope>
    <source>
        <strain evidence="4">B51_G17</strain>
    </source>
</reference>
<accession>A0A497JHL8</accession>
<feature type="region of interest" description="Disordered" evidence="2">
    <location>
        <begin position="180"/>
        <end position="208"/>
    </location>
</feature>
<keyword evidence="3" id="KW-0812">Transmembrane</keyword>
<proteinExistence type="predicted"/>
<keyword evidence="1" id="KW-0175">Coiled coil</keyword>
<name>A0A497JHL8_9ARCH</name>
<dbReference type="AlphaFoldDB" id="A0A497JHL8"/>
<comment type="caution">
    <text evidence="4">The sequence shown here is derived from an EMBL/GenBank/DDBJ whole genome shotgun (WGS) entry which is preliminary data.</text>
</comment>
<feature type="transmembrane region" description="Helical" evidence="3">
    <location>
        <begin position="142"/>
        <end position="159"/>
    </location>
</feature>
<organism evidence="4 5">
    <name type="scientific">Candidatus Iainarchaeum sp</name>
    <dbReference type="NCBI Taxonomy" id="3101447"/>
    <lineage>
        <taxon>Archaea</taxon>
        <taxon>Candidatus Iainarchaeota</taxon>
        <taxon>Candidatus Iainarchaeia</taxon>
        <taxon>Candidatus Iainarchaeales</taxon>
        <taxon>Candidatus Iainarchaeaceae</taxon>
        <taxon>Candidatus Iainarchaeum</taxon>
    </lineage>
</organism>
<feature type="coiled-coil region" evidence="1">
    <location>
        <begin position="33"/>
        <end position="66"/>
    </location>
</feature>
<evidence type="ECO:0000256" key="1">
    <source>
        <dbReference type="SAM" id="Coils"/>
    </source>
</evidence>
<evidence type="ECO:0000256" key="3">
    <source>
        <dbReference type="SAM" id="Phobius"/>
    </source>
</evidence>
<evidence type="ECO:0000313" key="5">
    <source>
        <dbReference type="Proteomes" id="UP000278031"/>
    </source>
</evidence>
<dbReference type="Proteomes" id="UP000278031">
    <property type="component" value="Unassembled WGS sequence"/>
</dbReference>